<feature type="compositionally biased region" description="Basic and acidic residues" evidence="1">
    <location>
        <begin position="288"/>
        <end position="300"/>
    </location>
</feature>
<organism evidence="3 4">
    <name type="scientific">Actinocorallia longicatena</name>
    <dbReference type="NCBI Taxonomy" id="111803"/>
    <lineage>
        <taxon>Bacteria</taxon>
        <taxon>Bacillati</taxon>
        <taxon>Actinomycetota</taxon>
        <taxon>Actinomycetes</taxon>
        <taxon>Streptosporangiales</taxon>
        <taxon>Thermomonosporaceae</taxon>
        <taxon>Actinocorallia</taxon>
    </lineage>
</organism>
<dbReference type="PROSITE" id="PS50011">
    <property type="entry name" value="PROTEIN_KINASE_DOM"/>
    <property type="match status" value="1"/>
</dbReference>
<dbReference type="EMBL" id="BAAAUV010000021">
    <property type="protein sequence ID" value="GAA3231054.1"/>
    <property type="molecule type" value="Genomic_DNA"/>
</dbReference>
<feature type="region of interest" description="Disordered" evidence="1">
    <location>
        <begin position="288"/>
        <end position="332"/>
    </location>
</feature>
<feature type="compositionally biased region" description="Pro residues" evidence="1">
    <location>
        <begin position="303"/>
        <end position="319"/>
    </location>
</feature>
<dbReference type="InterPro" id="IPR011009">
    <property type="entry name" value="Kinase-like_dom_sf"/>
</dbReference>
<dbReference type="Gene3D" id="1.10.510.10">
    <property type="entry name" value="Transferase(Phosphotransferase) domain 1"/>
    <property type="match status" value="1"/>
</dbReference>
<comment type="caution">
    <text evidence="3">The sequence shown here is derived from an EMBL/GenBank/DDBJ whole genome shotgun (WGS) entry which is preliminary data.</text>
</comment>
<proteinExistence type="predicted"/>
<feature type="domain" description="Protein kinase" evidence="2">
    <location>
        <begin position="1"/>
        <end position="285"/>
    </location>
</feature>
<evidence type="ECO:0000259" key="2">
    <source>
        <dbReference type="PROSITE" id="PS50011"/>
    </source>
</evidence>
<keyword evidence="4" id="KW-1185">Reference proteome</keyword>
<dbReference type="RefSeq" id="WP_344835397.1">
    <property type="nucleotide sequence ID" value="NZ_BAAAUV010000021.1"/>
</dbReference>
<evidence type="ECO:0000256" key="1">
    <source>
        <dbReference type="SAM" id="MobiDB-lite"/>
    </source>
</evidence>
<protein>
    <recommendedName>
        <fullName evidence="2">Protein kinase domain-containing protein</fullName>
    </recommendedName>
</protein>
<accession>A0ABP6QIS6</accession>
<dbReference type="Pfam" id="PF00069">
    <property type="entry name" value="Pkinase"/>
    <property type="match status" value="1"/>
</dbReference>
<gene>
    <name evidence="3" type="ORF">GCM10010468_61960</name>
</gene>
<reference evidence="4" key="1">
    <citation type="journal article" date="2019" name="Int. J. Syst. Evol. Microbiol.">
        <title>The Global Catalogue of Microorganisms (GCM) 10K type strain sequencing project: providing services to taxonomists for standard genome sequencing and annotation.</title>
        <authorList>
            <consortium name="The Broad Institute Genomics Platform"/>
            <consortium name="The Broad Institute Genome Sequencing Center for Infectious Disease"/>
            <person name="Wu L."/>
            <person name="Ma J."/>
        </authorList>
    </citation>
    <scope>NUCLEOTIDE SEQUENCE [LARGE SCALE GENOMIC DNA]</scope>
    <source>
        <strain evidence="4">JCM 9377</strain>
    </source>
</reference>
<dbReference type="InterPro" id="IPR000719">
    <property type="entry name" value="Prot_kinase_dom"/>
</dbReference>
<name>A0ABP6QIS6_9ACTN</name>
<evidence type="ECO:0000313" key="3">
    <source>
        <dbReference type="EMBL" id="GAA3231054.1"/>
    </source>
</evidence>
<dbReference type="SUPFAM" id="SSF56112">
    <property type="entry name" value="Protein kinase-like (PK-like)"/>
    <property type="match status" value="1"/>
</dbReference>
<sequence>MTKEIRFLDPYGTEVEAKYEELPDDAVYQGSPLRARRLRLEYANGRHEEVLRLEVPAGARDGSAGHRALDNEILARLRISRLCGQGRHPAEIAKLIGRDTDDGSEAFALIEPQSAAPVLQAAGNLMHSEKERFQLSLVTGLRWLSAAGVAHRSISPYSVSWDGNQVRIGDFSCATVVGAPRAVLGTPPWQPPEQRPAMATGAVTAKDDVWAAGRLIYFVLTGRELDHRSQLADDPDLTVRLAGIFGEFDARPAVRELLRRLGGTDPIPRSQGLSPRFQEGLDEFYRFRETKHPGSGRPDDEPPPAAPPPPPPPTPPAAPPRSRTFRLFGGGA</sequence>
<dbReference type="Proteomes" id="UP001501237">
    <property type="component" value="Unassembled WGS sequence"/>
</dbReference>
<evidence type="ECO:0000313" key="4">
    <source>
        <dbReference type="Proteomes" id="UP001501237"/>
    </source>
</evidence>